<evidence type="ECO:0000256" key="2">
    <source>
        <dbReference type="ARBA" id="ARBA00006228"/>
    </source>
</evidence>
<dbReference type="GO" id="GO:0015297">
    <property type="term" value="F:antiporter activity"/>
    <property type="evidence" value="ECO:0007669"/>
    <property type="project" value="UniProtKB-KW"/>
</dbReference>
<keyword evidence="6 8" id="KW-1133">Transmembrane helix</keyword>
<keyword evidence="4" id="KW-1003">Cell membrane</keyword>
<evidence type="ECO:0000313" key="9">
    <source>
        <dbReference type="EMBL" id="MCG3420754.1"/>
    </source>
</evidence>
<dbReference type="RefSeq" id="WP_036572447.1">
    <property type="nucleotide sequence ID" value="NZ_JAIFZM010000017.1"/>
</dbReference>
<evidence type="ECO:0000256" key="8">
    <source>
        <dbReference type="SAM" id="Phobius"/>
    </source>
</evidence>
<keyword evidence="10" id="KW-1185">Reference proteome</keyword>
<reference evidence="9 10" key="1">
    <citation type="journal article" date="2022" name="Evol. Bioinform. Online">
        <title>Draft Genome Sequence of Oceanobacillus jordanicus Strain GSFE11, a Halotolerant Plant Growth-Promoting Bacterial Endophyte Isolated From the Jordan Valley.</title>
        <authorList>
            <person name="Alhindi T."/>
            <person name="Albdaiwi R."/>
        </authorList>
    </citation>
    <scope>NUCLEOTIDE SEQUENCE [LARGE SCALE GENOMIC DNA]</scope>
    <source>
        <strain evidence="9 10">GSFE11</strain>
    </source>
</reference>
<evidence type="ECO:0000256" key="7">
    <source>
        <dbReference type="ARBA" id="ARBA00023136"/>
    </source>
</evidence>
<dbReference type="PANTHER" id="PTHR34584:SF1">
    <property type="entry name" value="NA(+)_H(+) ANTIPORTER SUBUNIT E1"/>
    <property type="match status" value="1"/>
</dbReference>
<name>A0AAW5BDW7_9BACI</name>
<organism evidence="9 10">
    <name type="scientific">Oceanobacillus jordanicus</name>
    <dbReference type="NCBI Taxonomy" id="2867266"/>
    <lineage>
        <taxon>Bacteria</taxon>
        <taxon>Bacillati</taxon>
        <taxon>Bacillota</taxon>
        <taxon>Bacilli</taxon>
        <taxon>Bacillales</taxon>
        <taxon>Bacillaceae</taxon>
        <taxon>Oceanobacillus</taxon>
    </lineage>
</organism>
<keyword evidence="3" id="KW-0050">Antiport</keyword>
<dbReference type="AlphaFoldDB" id="A0AAW5BDW7"/>
<dbReference type="GO" id="GO:0008324">
    <property type="term" value="F:monoatomic cation transmembrane transporter activity"/>
    <property type="evidence" value="ECO:0007669"/>
    <property type="project" value="InterPro"/>
</dbReference>
<proteinExistence type="inferred from homology"/>
<dbReference type="PANTHER" id="PTHR34584">
    <property type="entry name" value="NA(+)/H(+) ANTIPORTER SUBUNIT E1"/>
    <property type="match status" value="1"/>
</dbReference>
<gene>
    <name evidence="9" type="ORF">K3T81_16540</name>
</gene>
<keyword evidence="3" id="KW-0813">Transport</keyword>
<evidence type="ECO:0000256" key="1">
    <source>
        <dbReference type="ARBA" id="ARBA00004651"/>
    </source>
</evidence>
<sequence length="158" mass="18083">MAFQIVINLIIAFLWMFLSESYSAPSFIAGYLLGILLLFLLRRFVPDTFYLRRIFKIGALLLLFIKELLSSNWEIVKLVYKPKQDFEPGIFALPIDVKSNWEITLLANLISLTPGTLSVAISRDNTKIFIHAMHIQDSEEAISSIKNTFEKAILEVSR</sequence>
<feature type="transmembrane region" description="Helical" evidence="8">
    <location>
        <begin position="28"/>
        <end position="45"/>
    </location>
</feature>
<dbReference type="GO" id="GO:0005886">
    <property type="term" value="C:plasma membrane"/>
    <property type="evidence" value="ECO:0007669"/>
    <property type="project" value="UniProtKB-SubCell"/>
</dbReference>
<dbReference type="PIRSF" id="PIRSF019239">
    <property type="entry name" value="MrpE"/>
    <property type="match status" value="1"/>
</dbReference>
<comment type="subcellular location">
    <subcellularLocation>
        <location evidence="1">Cell membrane</location>
        <topology evidence="1">Multi-pass membrane protein</topology>
    </subcellularLocation>
</comment>
<evidence type="ECO:0000256" key="6">
    <source>
        <dbReference type="ARBA" id="ARBA00022989"/>
    </source>
</evidence>
<dbReference type="Proteomes" id="UP001199631">
    <property type="component" value="Unassembled WGS sequence"/>
</dbReference>
<dbReference type="Pfam" id="PF01899">
    <property type="entry name" value="MNHE"/>
    <property type="match status" value="1"/>
</dbReference>
<dbReference type="EMBL" id="JAIFZM010000017">
    <property type="protein sequence ID" value="MCG3420754.1"/>
    <property type="molecule type" value="Genomic_DNA"/>
</dbReference>
<keyword evidence="7 8" id="KW-0472">Membrane</keyword>
<evidence type="ECO:0000313" key="10">
    <source>
        <dbReference type="Proteomes" id="UP001199631"/>
    </source>
</evidence>
<protein>
    <submittedName>
        <fullName evidence="9">Na+/H+ antiporter subunit E</fullName>
    </submittedName>
</protein>
<evidence type="ECO:0000256" key="4">
    <source>
        <dbReference type="ARBA" id="ARBA00022475"/>
    </source>
</evidence>
<evidence type="ECO:0000256" key="3">
    <source>
        <dbReference type="ARBA" id="ARBA00022449"/>
    </source>
</evidence>
<dbReference type="InterPro" id="IPR002758">
    <property type="entry name" value="Cation_antiport_E"/>
</dbReference>
<comment type="caution">
    <text evidence="9">The sequence shown here is derived from an EMBL/GenBank/DDBJ whole genome shotgun (WGS) entry which is preliminary data.</text>
</comment>
<dbReference type="NCBIfam" id="NF009292">
    <property type="entry name" value="PRK12651.1-3"/>
    <property type="match status" value="1"/>
</dbReference>
<comment type="similarity">
    <text evidence="2">Belongs to the CPA3 antiporters (TC 2.A.63) subunit E family.</text>
</comment>
<accession>A0AAW5BDW7</accession>
<feature type="transmembrane region" description="Helical" evidence="8">
    <location>
        <begin position="5"/>
        <end position="22"/>
    </location>
</feature>
<evidence type="ECO:0000256" key="5">
    <source>
        <dbReference type="ARBA" id="ARBA00022692"/>
    </source>
</evidence>
<keyword evidence="5 8" id="KW-0812">Transmembrane</keyword>